<comment type="domain">
    <text evidence="6">The N-terminal region contains the highly conserved SGGXDS motif, predicted to be a P-loop motif involved in ATP binding.</text>
</comment>
<dbReference type="EC" id="6.3.4.19" evidence="6"/>
<feature type="binding site" evidence="6">
    <location>
        <begin position="36"/>
        <end position="41"/>
    </location>
    <ligand>
        <name>ATP</name>
        <dbReference type="ChEBI" id="CHEBI:30616"/>
    </ligand>
</feature>
<dbReference type="InterPro" id="IPR014729">
    <property type="entry name" value="Rossmann-like_a/b/a_fold"/>
</dbReference>
<evidence type="ECO:0000256" key="2">
    <source>
        <dbReference type="ARBA" id="ARBA00022694"/>
    </source>
</evidence>
<dbReference type="PANTHER" id="PTHR43033:SF1">
    <property type="entry name" value="TRNA(ILE)-LYSIDINE SYNTHASE-RELATED"/>
    <property type="match status" value="1"/>
</dbReference>
<dbReference type="SUPFAM" id="SSF52402">
    <property type="entry name" value="Adenine nucleotide alpha hydrolases-like"/>
    <property type="match status" value="1"/>
</dbReference>
<gene>
    <name evidence="6 8" type="primary">tilS</name>
    <name evidence="8" type="ORF">OMW55_01055</name>
</gene>
<dbReference type="InterPro" id="IPR012094">
    <property type="entry name" value="tRNA_Ile_lys_synt"/>
</dbReference>
<dbReference type="PANTHER" id="PTHR43033">
    <property type="entry name" value="TRNA(ILE)-LYSIDINE SYNTHASE-RELATED"/>
    <property type="match status" value="1"/>
</dbReference>
<keyword evidence="1 6" id="KW-0436">Ligase</keyword>
<comment type="function">
    <text evidence="6">Ligates lysine onto the cytidine present at position 34 of the AUA codon-specific tRNA(Ile) that contains the anticodon CAU, in an ATP-dependent manner. Cytidine is converted to lysidine, thus changing the amino acid specificity of the tRNA from methionine to isoleucine.</text>
</comment>
<dbReference type="GO" id="GO:0032267">
    <property type="term" value="F:tRNA(Ile)-lysidine synthase activity"/>
    <property type="evidence" value="ECO:0007669"/>
    <property type="project" value="UniProtKB-EC"/>
</dbReference>
<keyword evidence="2 6" id="KW-0819">tRNA processing</keyword>
<dbReference type="Gene3D" id="3.40.50.620">
    <property type="entry name" value="HUPs"/>
    <property type="match status" value="1"/>
</dbReference>
<comment type="similarity">
    <text evidence="6">Belongs to the tRNA(Ile)-lysidine synthase family.</text>
</comment>
<comment type="subcellular location">
    <subcellularLocation>
        <location evidence="6">Cytoplasm</location>
    </subcellularLocation>
</comment>
<protein>
    <recommendedName>
        <fullName evidence="6">tRNA(Ile)-lysidine synthase</fullName>
        <ecNumber evidence="6">6.3.4.19</ecNumber>
    </recommendedName>
    <alternativeName>
        <fullName evidence="6">tRNA(Ile)-2-lysyl-cytidine synthase</fullName>
    </alternativeName>
    <alternativeName>
        <fullName evidence="6">tRNA(Ile)-lysidine synthetase</fullName>
    </alternativeName>
</protein>
<accession>A0ABT3JBV5</accession>
<comment type="catalytic activity">
    <reaction evidence="5 6">
        <text>cytidine(34) in tRNA(Ile2) + L-lysine + ATP = lysidine(34) in tRNA(Ile2) + AMP + diphosphate + H(+)</text>
        <dbReference type="Rhea" id="RHEA:43744"/>
        <dbReference type="Rhea" id="RHEA-COMP:10625"/>
        <dbReference type="Rhea" id="RHEA-COMP:10670"/>
        <dbReference type="ChEBI" id="CHEBI:15378"/>
        <dbReference type="ChEBI" id="CHEBI:30616"/>
        <dbReference type="ChEBI" id="CHEBI:32551"/>
        <dbReference type="ChEBI" id="CHEBI:33019"/>
        <dbReference type="ChEBI" id="CHEBI:82748"/>
        <dbReference type="ChEBI" id="CHEBI:83665"/>
        <dbReference type="ChEBI" id="CHEBI:456215"/>
        <dbReference type="EC" id="6.3.4.19"/>
    </reaction>
</comment>
<dbReference type="Pfam" id="PF01171">
    <property type="entry name" value="ATP_bind_3"/>
    <property type="match status" value="1"/>
</dbReference>
<evidence type="ECO:0000313" key="8">
    <source>
        <dbReference type="EMBL" id="MCW3796399.1"/>
    </source>
</evidence>
<evidence type="ECO:0000256" key="4">
    <source>
        <dbReference type="ARBA" id="ARBA00022840"/>
    </source>
</evidence>
<reference evidence="8 9" key="1">
    <citation type="submission" date="2022-10" db="EMBL/GenBank/DDBJ databases">
        <title>Sphingomonas sp.</title>
        <authorList>
            <person name="Jin C."/>
        </authorList>
    </citation>
    <scope>NUCLEOTIDE SEQUENCE [LARGE SCALE GENOMIC DNA]</scope>
    <source>
        <strain evidence="8 9">BN140010</strain>
    </source>
</reference>
<proteinExistence type="inferred from homology"/>
<evidence type="ECO:0000313" key="9">
    <source>
        <dbReference type="Proteomes" id="UP001526246"/>
    </source>
</evidence>
<name>A0ABT3JBV5_9SPHN</name>
<dbReference type="Proteomes" id="UP001526246">
    <property type="component" value="Unassembled WGS sequence"/>
</dbReference>
<evidence type="ECO:0000259" key="7">
    <source>
        <dbReference type="Pfam" id="PF01171"/>
    </source>
</evidence>
<evidence type="ECO:0000256" key="5">
    <source>
        <dbReference type="ARBA" id="ARBA00048539"/>
    </source>
</evidence>
<dbReference type="NCBIfam" id="TIGR02432">
    <property type="entry name" value="lysidine_TilS_N"/>
    <property type="match status" value="1"/>
</dbReference>
<sequence length="328" mass="35787">MPLATDKDDVRRFRAALACLVGDEMLESASLGVAVSGGPDSLALLLLAAAALPRRVLAATVDHRLRPESAAEAGFVADVCATLGVPHDILALEWEVPSANRQASAREARYARLEQWAEERSVRWLATGHHLDDQAETVLMRLHRGTGVDGLAGIQAARPMSSNAEVSLVRPLLGWRKCDLKAVVERASLTPVNDPSNADPAHDRTRARAFLDASPDWPDRRRLAATACHLRDARDALEWMVGELLRTRAKAADGGCTLDVRGVPRELRRRLLLRILADLAPASTPQRGDEVARALLRLVADEVATLGGVVIRPGAGEWRFEREPRRRP</sequence>
<organism evidence="8 9">
    <name type="scientific">Sphingomonas arvum</name>
    <dbReference type="NCBI Taxonomy" id="2992113"/>
    <lineage>
        <taxon>Bacteria</taxon>
        <taxon>Pseudomonadati</taxon>
        <taxon>Pseudomonadota</taxon>
        <taxon>Alphaproteobacteria</taxon>
        <taxon>Sphingomonadales</taxon>
        <taxon>Sphingomonadaceae</taxon>
        <taxon>Sphingomonas</taxon>
    </lineage>
</organism>
<evidence type="ECO:0000256" key="6">
    <source>
        <dbReference type="HAMAP-Rule" id="MF_01161"/>
    </source>
</evidence>
<keyword evidence="9" id="KW-1185">Reference proteome</keyword>
<dbReference type="InterPro" id="IPR012795">
    <property type="entry name" value="tRNA_Ile_lys_synt_N"/>
</dbReference>
<keyword evidence="3 6" id="KW-0547">Nucleotide-binding</keyword>
<dbReference type="InterPro" id="IPR011063">
    <property type="entry name" value="TilS/TtcA_N"/>
</dbReference>
<dbReference type="CDD" id="cd01992">
    <property type="entry name" value="TilS_N"/>
    <property type="match status" value="1"/>
</dbReference>
<dbReference type="HAMAP" id="MF_01161">
    <property type="entry name" value="tRNA_Ile_lys_synt"/>
    <property type="match status" value="1"/>
</dbReference>
<dbReference type="RefSeq" id="WP_264880156.1">
    <property type="nucleotide sequence ID" value="NZ_JAPDOB010000001.1"/>
</dbReference>
<comment type="caution">
    <text evidence="8">The sequence shown here is derived from an EMBL/GenBank/DDBJ whole genome shotgun (WGS) entry which is preliminary data.</text>
</comment>
<keyword evidence="6" id="KW-0963">Cytoplasm</keyword>
<evidence type="ECO:0000256" key="3">
    <source>
        <dbReference type="ARBA" id="ARBA00022741"/>
    </source>
</evidence>
<keyword evidence="4 6" id="KW-0067">ATP-binding</keyword>
<feature type="domain" description="tRNA(Ile)-lysidine/2-thiocytidine synthase N-terminal" evidence="7">
    <location>
        <begin position="32"/>
        <end position="208"/>
    </location>
</feature>
<evidence type="ECO:0000256" key="1">
    <source>
        <dbReference type="ARBA" id="ARBA00022598"/>
    </source>
</evidence>
<dbReference type="EMBL" id="JAPDOB010000001">
    <property type="protein sequence ID" value="MCW3796399.1"/>
    <property type="molecule type" value="Genomic_DNA"/>
</dbReference>